<dbReference type="InParanoid" id="A0A067PXT0"/>
<sequence>MSNIDPLAVIQYLQLVRLIQLSATFAPVYDHLISFDQEVKFIWKHRGISAKIFFLIVRYISIRT</sequence>
<evidence type="ECO:0000259" key="1">
    <source>
        <dbReference type="Pfam" id="PF20151"/>
    </source>
</evidence>
<proteinExistence type="predicted"/>
<name>A0A067PXT0_9AGAM</name>
<accession>A0A067PXT0</accession>
<dbReference type="InterPro" id="IPR045340">
    <property type="entry name" value="DUF6533"/>
</dbReference>
<keyword evidence="3" id="KW-1185">Reference proteome</keyword>
<evidence type="ECO:0000313" key="3">
    <source>
        <dbReference type="Proteomes" id="UP000027265"/>
    </source>
</evidence>
<protein>
    <recommendedName>
        <fullName evidence="1">DUF6533 domain-containing protein</fullName>
    </recommendedName>
</protein>
<dbReference type="OrthoDB" id="3354157at2759"/>
<dbReference type="Pfam" id="PF20151">
    <property type="entry name" value="DUF6533"/>
    <property type="match status" value="1"/>
</dbReference>
<dbReference type="Proteomes" id="UP000027265">
    <property type="component" value="Unassembled WGS sequence"/>
</dbReference>
<dbReference type="EMBL" id="KL197723">
    <property type="protein sequence ID" value="KDQ56082.1"/>
    <property type="molecule type" value="Genomic_DNA"/>
</dbReference>
<dbReference type="AlphaFoldDB" id="A0A067PXT0"/>
<feature type="domain" description="DUF6533" evidence="1">
    <location>
        <begin position="19"/>
        <end position="62"/>
    </location>
</feature>
<dbReference type="HOGENOM" id="CLU_2867964_0_0_1"/>
<reference evidence="3" key="1">
    <citation type="journal article" date="2014" name="Proc. Natl. Acad. Sci. U.S.A.">
        <title>Extensive sampling of basidiomycete genomes demonstrates inadequacy of the white-rot/brown-rot paradigm for wood decay fungi.</title>
        <authorList>
            <person name="Riley R."/>
            <person name="Salamov A.A."/>
            <person name="Brown D.W."/>
            <person name="Nagy L.G."/>
            <person name="Floudas D."/>
            <person name="Held B.W."/>
            <person name="Levasseur A."/>
            <person name="Lombard V."/>
            <person name="Morin E."/>
            <person name="Otillar R."/>
            <person name="Lindquist E.A."/>
            <person name="Sun H."/>
            <person name="LaButti K.M."/>
            <person name="Schmutz J."/>
            <person name="Jabbour D."/>
            <person name="Luo H."/>
            <person name="Baker S.E."/>
            <person name="Pisabarro A.G."/>
            <person name="Walton J.D."/>
            <person name="Blanchette R.A."/>
            <person name="Henrissat B."/>
            <person name="Martin F."/>
            <person name="Cullen D."/>
            <person name="Hibbett D.S."/>
            <person name="Grigoriev I.V."/>
        </authorList>
    </citation>
    <scope>NUCLEOTIDE SEQUENCE [LARGE SCALE GENOMIC DNA]</scope>
    <source>
        <strain evidence="3">MUCL 33604</strain>
    </source>
</reference>
<evidence type="ECO:0000313" key="2">
    <source>
        <dbReference type="EMBL" id="KDQ56082.1"/>
    </source>
</evidence>
<gene>
    <name evidence="2" type="ORF">JAAARDRAFT_195302</name>
</gene>
<organism evidence="2 3">
    <name type="scientific">Jaapia argillacea MUCL 33604</name>
    <dbReference type="NCBI Taxonomy" id="933084"/>
    <lineage>
        <taxon>Eukaryota</taxon>
        <taxon>Fungi</taxon>
        <taxon>Dikarya</taxon>
        <taxon>Basidiomycota</taxon>
        <taxon>Agaricomycotina</taxon>
        <taxon>Agaricomycetes</taxon>
        <taxon>Agaricomycetidae</taxon>
        <taxon>Jaapiales</taxon>
        <taxon>Jaapiaceae</taxon>
        <taxon>Jaapia</taxon>
    </lineage>
</organism>